<feature type="region of interest" description="Disordered" evidence="2">
    <location>
        <begin position="558"/>
        <end position="580"/>
    </location>
</feature>
<evidence type="ECO:0000256" key="1">
    <source>
        <dbReference type="SAM" id="Coils"/>
    </source>
</evidence>
<evidence type="ECO:0000313" key="5">
    <source>
        <dbReference type="Proteomes" id="UP000316621"/>
    </source>
</evidence>
<name>A0A4Y7IHU4_PAPSO</name>
<feature type="compositionally biased region" description="Polar residues" evidence="2">
    <location>
        <begin position="560"/>
        <end position="580"/>
    </location>
</feature>
<dbReference type="Proteomes" id="UP000316621">
    <property type="component" value="Chromosome 1"/>
</dbReference>
<reference evidence="4 5" key="1">
    <citation type="journal article" date="2018" name="Science">
        <title>The opium poppy genome and morphinan production.</title>
        <authorList>
            <person name="Guo L."/>
            <person name="Winzer T."/>
            <person name="Yang X."/>
            <person name="Li Y."/>
            <person name="Ning Z."/>
            <person name="He Z."/>
            <person name="Teodor R."/>
            <person name="Lu Y."/>
            <person name="Bowser T.A."/>
            <person name="Graham I.A."/>
            <person name="Ye K."/>
        </authorList>
    </citation>
    <scope>NUCLEOTIDE SEQUENCE [LARGE SCALE GENOMIC DNA]</scope>
    <source>
        <strain evidence="5">cv. HN1</strain>
        <tissue evidence="4">Leaves</tissue>
    </source>
</reference>
<feature type="coiled-coil region" evidence="1">
    <location>
        <begin position="506"/>
        <end position="547"/>
    </location>
</feature>
<evidence type="ECO:0000313" key="4">
    <source>
        <dbReference type="EMBL" id="RZC47646.1"/>
    </source>
</evidence>
<dbReference type="AlphaFoldDB" id="A0A4Y7IHU4"/>
<evidence type="ECO:0000256" key="3">
    <source>
        <dbReference type="SAM" id="Phobius"/>
    </source>
</evidence>
<keyword evidence="1" id="KW-0175">Coiled coil</keyword>
<keyword evidence="3" id="KW-0812">Transmembrane</keyword>
<sequence>MGCGSPRFVLFSTEYEARLRQSVGGERTVKKLRLSKALTIAEGTTVSDACRRMAARRVDAVLLTGSGLVFLFDITGYGIGIATVKVLASECSKSPLNDIVMKYWRNDTEENHGSRQNPDPTVLPIIEKSRKLANIVPGGKVMTLIAYVMEFEGNYGSHLITVSNVVSVNCWIPPTQDPRCLKVFLVSPTKTEICFGLLIIYFWCFIIRSTTNFNQGIMAPGGVRPPRTSHTASQLSRTDLPKINKGGRGDALNAKLNDHIRKKNENPTITIKPGKNIPTGDWATEFQTEIGIIVRKFAPWSTRPKWKSIGKSDLKKFYDLIMEKFTIDRHVVRIQKAVNTMLANEYRQFRCTLHKHYLQYKQDGTERENPHHQVKQEDWEKLCTWFESDEFQTSSTQGKKSREANTTIHCTGSKPFARYREEMCDPEIGEVVGQIEFYKLTHCKNDVWTCHTAEENYGKMLELRAAPTPEGSTPLTDAQICEEVLGVRSGYVKGLGHGYEKPSSSSIEYNAELGEALRRADEAEKRNKELEERVDEQNRTIQGLVTDTMDIRRMLLEMQGNRQSTPENHQNTPENGQSTS</sequence>
<accession>A0A4Y7IHU4</accession>
<organism evidence="4 5">
    <name type="scientific">Papaver somniferum</name>
    <name type="common">Opium poppy</name>
    <dbReference type="NCBI Taxonomy" id="3469"/>
    <lineage>
        <taxon>Eukaryota</taxon>
        <taxon>Viridiplantae</taxon>
        <taxon>Streptophyta</taxon>
        <taxon>Embryophyta</taxon>
        <taxon>Tracheophyta</taxon>
        <taxon>Spermatophyta</taxon>
        <taxon>Magnoliopsida</taxon>
        <taxon>Ranunculales</taxon>
        <taxon>Papaveraceae</taxon>
        <taxon>Papaveroideae</taxon>
        <taxon>Papaver</taxon>
    </lineage>
</organism>
<dbReference type="InterPro" id="IPR004252">
    <property type="entry name" value="Probable_transposase_24"/>
</dbReference>
<proteinExistence type="predicted"/>
<feature type="transmembrane region" description="Helical" evidence="3">
    <location>
        <begin position="61"/>
        <end position="84"/>
    </location>
</feature>
<dbReference type="PANTHER" id="PTHR33499:SF11">
    <property type="entry name" value="NO APICAL MERISTEM-ASSOCIATED C-TERMINAL DOMAIN-CONTAINING PROTEIN"/>
    <property type="match status" value="1"/>
</dbReference>
<evidence type="ECO:0000256" key="2">
    <source>
        <dbReference type="SAM" id="MobiDB-lite"/>
    </source>
</evidence>
<protein>
    <submittedName>
        <fullName evidence="4">Uncharacterized protein</fullName>
    </submittedName>
</protein>
<dbReference type="PANTHER" id="PTHR33499">
    <property type="entry name" value="OS12G0282400 PROTEIN-RELATED"/>
    <property type="match status" value="1"/>
</dbReference>
<dbReference type="Gramene" id="RZC47646">
    <property type="protein sequence ID" value="RZC47646"/>
    <property type="gene ID" value="C5167_040598"/>
</dbReference>
<keyword evidence="3" id="KW-1133">Transmembrane helix</keyword>
<keyword evidence="5" id="KW-1185">Reference proteome</keyword>
<dbReference type="Pfam" id="PF03004">
    <property type="entry name" value="Transposase_24"/>
    <property type="match status" value="1"/>
</dbReference>
<gene>
    <name evidence="4" type="ORF">C5167_040598</name>
</gene>
<dbReference type="EMBL" id="CM010715">
    <property type="protein sequence ID" value="RZC47646.1"/>
    <property type="molecule type" value="Genomic_DNA"/>
</dbReference>
<keyword evidence="3" id="KW-0472">Membrane</keyword>